<dbReference type="AlphaFoldDB" id="A0A197ZYF7"/>
<dbReference type="PANTHER" id="PTHR39321">
    <property type="entry name" value="NICOTINATE-NUCLEOTIDE ADENYLYLTRANSFERASE-RELATED"/>
    <property type="match status" value="1"/>
</dbReference>
<dbReference type="CDD" id="cd02165">
    <property type="entry name" value="NMNAT"/>
    <property type="match status" value="1"/>
</dbReference>
<keyword evidence="13" id="KW-1185">Reference proteome</keyword>
<accession>A0A197ZYF7</accession>
<comment type="function">
    <text evidence="1 10">Catalyzes the reversible adenylation of nicotinate mononucleotide (NaMN) to nicotinic acid adenine dinucleotide (NaAD).</text>
</comment>
<dbReference type="EMBL" id="LYPB01000092">
    <property type="protein sequence ID" value="OAS13763.1"/>
    <property type="molecule type" value="Genomic_DNA"/>
</dbReference>
<keyword evidence="8 10" id="KW-0520">NAD</keyword>
<keyword evidence="5 10" id="KW-0548">Nucleotidyltransferase</keyword>
<name>A0A197ZYF7_9BACL</name>
<evidence type="ECO:0000256" key="8">
    <source>
        <dbReference type="ARBA" id="ARBA00023027"/>
    </source>
</evidence>
<dbReference type="InterPro" id="IPR004821">
    <property type="entry name" value="Cyt_trans-like"/>
</dbReference>
<evidence type="ECO:0000256" key="5">
    <source>
        <dbReference type="ARBA" id="ARBA00022695"/>
    </source>
</evidence>
<gene>
    <name evidence="10" type="primary">nadD</name>
    <name evidence="12" type="ORF">A8708_25320</name>
</gene>
<evidence type="ECO:0000256" key="2">
    <source>
        <dbReference type="ARBA" id="ARBA00005019"/>
    </source>
</evidence>
<dbReference type="HAMAP" id="MF_00244">
    <property type="entry name" value="NaMN_adenylyltr"/>
    <property type="match status" value="1"/>
</dbReference>
<dbReference type="GO" id="GO:0009435">
    <property type="term" value="P:NAD+ biosynthetic process"/>
    <property type="evidence" value="ECO:0007669"/>
    <property type="project" value="UniProtKB-UniRule"/>
</dbReference>
<evidence type="ECO:0000256" key="9">
    <source>
        <dbReference type="ARBA" id="ARBA00048721"/>
    </source>
</evidence>
<evidence type="ECO:0000259" key="11">
    <source>
        <dbReference type="Pfam" id="PF01467"/>
    </source>
</evidence>
<dbReference type="PANTHER" id="PTHR39321:SF3">
    <property type="entry name" value="PHOSPHOPANTETHEINE ADENYLYLTRANSFERASE"/>
    <property type="match status" value="1"/>
</dbReference>
<evidence type="ECO:0000256" key="3">
    <source>
        <dbReference type="ARBA" id="ARBA00022642"/>
    </source>
</evidence>
<proteinExistence type="inferred from homology"/>
<dbReference type="GO" id="GO:0005524">
    <property type="term" value="F:ATP binding"/>
    <property type="evidence" value="ECO:0007669"/>
    <property type="project" value="UniProtKB-KW"/>
</dbReference>
<dbReference type="UniPathway" id="UPA00253">
    <property type="reaction ID" value="UER00332"/>
</dbReference>
<dbReference type="Proteomes" id="UP000078454">
    <property type="component" value="Unassembled WGS sequence"/>
</dbReference>
<dbReference type="SUPFAM" id="SSF52374">
    <property type="entry name" value="Nucleotidylyl transferase"/>
    <property type="match status" value="1"/>
</dbReference>
<evidence type="ECO:0000256" key="4">
    <source>
        <dbReference type="ARBA" id="ARBA00022679"/>
    </source>
</evidence>
<evidence type="ECO:0000313" key="13">
    <source>
        <dbReference type="Proteomes" id="UP000078454"/>
    </source>
</evidence>
<comment type="caution">
    <text evidence="12">The sequence shown here is derived from an EMBL/GenBank/DDBJ whole genome shotgun (WGS) entry which is preliminary data.</text>
</comment>
<dbReference type="GO" id="GO:0004515">
    <property type="term" value="F:nicotinate-nucleotide adenylyltransferase activity"/>
    <property type="evidence" value="ECO:0007669"/>
    <property type="project" value="UniProtKB-UniRule"/>
</dbReference>
<dbReference type="Pfam" id="PF01467">
    <property type="entry name" value="CTP_transf_like"/>
    <property type="match status" value="1"/>
</dbReference>
<keyword evidence="7 10" id="KW-0067">ATP-binding</keyword>
<organism evidence="12 13">
    <name type="scientific">Paenibacillus oryzisoli</name>
    <dbReference type="NCBI Taxonomy" id="1850517"/>
    <lineage>
        <taxon>Bacteria</taxon>
        <taxon>Bacillati</taxon>
        <taxon>Bacillota</taxon>
        <taxon>Bacilli</taxon>
        <taxon>Bacillales</taxon>
        <taxon>Paenibacillaceae</taxon>
        <taxon>Paenibacillus</taxon>
    </lineage>
</organism>
<sequence>MLVGIMGGTFDPIHTGHLIAAERARVEGGLDEVWLMPANVPPHKPNAPKGTSQQRWEMVCLAAEGNPFFRPVDIEINKGGVSYSIDTIELLKSQYPDIAFSYIIGADMVQYLPQWHRIDDIVRHIHFIGLARPGYELDLGQLPEHIRNRVKLVPMPLVEISSTAIRALRQKRDPVRYLVPDKVGHFMEVNSLYES</sequence>
<dbReference type="Gene3D" id="3.40.50.620">
    <property type="entry name" value="HUPs"/>
    <property type="match status" value="1"/>
</dbReference>
<dbReference type="NCBIfam" id="TIGR00125">
    <property type="entry name" value="cyt_tran_rel"/>
    <property type="match status" value="1"/>
</dbReference>
<evidence type="ECO:0000256" key="6">
    <source>
        <dbReference type="ARBA" id="ARBA00022741"/>
    </source>
</evidence>
<dbReference type="OrthoDB" id="5295945at2"/>
<keyword evidence="4 10" id="KW-0808">Transferase</keyword>
<evidence type="ECO:0000256" key="7">
    <source>
        <dbReference type="ARBA" id="ARBA00022840"/>
    </source>
</evidence>
<dbReference type="EC" id="2.7.7.18" evidence="10"/>
<feature type="domain" description="Cytidyltransferase-like" evidence="11">
    <location>
        <begin position="5"/>
        <end position="167"/>
    </location>
</feature>
<keyword evidence="3 10" id="KW-0662">Pyridine nucleotide biosynthesis</keyword>
<reference evidence="12 13" key="1">
    <citation type="submission" date="2016-05" db="EMBL/GenBank/DDBJ databases">
        <title>Paenibacillus sp. 1ZS3-15 nov., isolated from the rhizosphere soil.</title>
        <authorList>
            <person name="Zhang X.X."/>
            <person name="Zhang J."/>
        </authorList>
    </citation>
    <scope>NUCLEOTIDE SEQUENCE [LARGE SCALE GENOMIC DNA]</scope>
    <source>
        <strain evidence="12 13">1ZS3-15</strain>
    </source>
</reference>
<dbReference type="RefSeq" id="WP_068670915.1">
    <property type="nucleotide sequence ID" value="NZ_LYPB01000092.1"/>
</dbReference>
<protein>
    <recommendedName>
        <fullName evidence="10">Probable nicotinate-nucleotide adenylyltransferase</fullName>
        <ecNumber evidence="10">2.7.7.18</ecNumber>
    </recommendedName>
    <alternativeName>
        <fullName evidence="10">Deamido-NAD(+) diphosphorylase</fullName>
    </alternativeName>
    <alternativeName>
        <fullName evidence="10">Deamido-NAD(+) pyrophosphorylase</fullName>
    </alternativeName>
    <alternativeName>
        <fullName evidence="10">Nicotinate mononucleotide adenylyltransferase</fullName>
        <shortName evidence="10">NaMN adenylyltransferase</shortName>
    </alternativeName>
</protein>
<dbReference type="STRING" id="1850517.A8708_25320"/>
<dbReference type="NCBIfam" id="TIGR00482">
    <property type="entry name" value="nicotinate (nicotinamide) nucleotide adenylyltransferase"/>
    <property type="match status" value="1"/>
</dbReference>
<evidence type="ECO:0000256" key="10">
    <source>
        <dbReference type="HAMAP-Rule" id="MF_00244"/>
    </source>
</evidence>
<comment type="catalytic activity">
    <reaction evidence="9 10">
        <text>nicotinate beta-D-ribonucleotide + ATP + H(+) = deamido-NAD(+) + diphosphate</text>
        <dbReference type="Rhea" id="RHEA:22860"/>
        <dbReference type="ChEBI" id="CHEBI:15378"/>
        <dbReference type="ChEBI" id="CHEBI:30616"/>
        <dbReference type="ChEBI" id="CHEBI:33019"/>
        <dbReference type="ChEBI" id="CHEBI:57502"/>
        <dbReference type="ChEBI" id="CHEBI:58437"/>
        <dbReference type="EC" id="2.7.7.18"/>
    </reaction>
</comment>
<keyword evidence="6 10" id="KW-0547">Nucleotide-binding</keyword>
<evidence type="ECO:0000256" key="1">
    <source>
        <dbReference type="ARBA" id="ARBA00002324"/>
    </source>
</evidence>
<comment type="pathway">
    <text evidence="2 10">Cofactor biosynthesis; NAD(+) biosynthesis; deamido-NAD(+) from nicotinate D-ribonucleotide: step 1/1.</text>
</comment>
<dbReference type="InterPro" id="IPR005248">
    <property type="entry name" value="NadD/NMNAT"/>
</dbReference>
<dbReference type="InterPro" id="IPR014729">
    <property type="entry name" value="Rossmann-like_a/b/a_fold"/>
</dbReference>
<comment type="similarity">
    <text evidence="10">Belongs to the NadD family.</text>
</comment>
<dbReference type="NCBIfam" id="NF000840">
    <property type="entry name" value="PRK00071.1-3"/>
    <property type="match status" value="1"/>
</dbReference>
<evidence type="ECO:0000313" key="12">
    <source>
        <dbReference type="EMBL" id="OAS13763.1"/>
    </source>
</evidence>